<evidence type="ECO:0000313" key="5">
    <source>
        <dbReference type="Proteomes" id="UP000295560"/>
    </source>
</evidence>
<keyword evidence="5" id="KW-1185">Reference proteome</keyword>
<dbReference type="Proteomes" id="UP000295560">
    <property type="component" value="Unassembled WGS sequence"/>
</dbReference>
<name>A0A4R1HST3_PSEEN</name>
<keyword evidence="2" id="KW-0996">Nickel insertion</keyword>
<sequence>MRARAVLAVERGPDGRTRVAELRTGSPLALLPRRGTAAARETALTVHVVGSASTPLAGDDVELDVHVGDGAHLELTGVAAAIALPGRDRPSSLTIRLTVGADASVRHRPESTVVTARADHRTRFEATLHPTASLSARETVVLGRIGERAGRLTTSTRIREEGLTLFAQDLELGDARLQRSPAHLAGHRVLAQEVVIAAIDPDRTSCGDNWSLVPLGRRGSVAAAVGRDAVTAAHGLEAALANHPAAEARRRGPGDRDAGGHASGLHASPPDLAEPSLTSHAV</sequence>
<feature type="compositionally biased region" description="Basic and acidic residues" evidence="3">
    <location>
        <begin position="246"/>
        <end position="259"/>
    </location>
</feature>
<evidence type="ECO:0000256" key="1">
    <source>
        <dbReference type="ARBA" id="ARBA00023186"/>
    </source>
</evidence>
<comment type="subcellular location">
    <subcellularLocation>
        <location evidence="2">Cytoplasm</location>
    </subcellularLocation>
</comment>
<gene>
    <name evidence="2" type="primary">ureD</name>
    <name evidence="4" type="ORF">EV378_0173</name>
</gene>
<dbReference type="GO" id="GO:0005737">
    <property type="term" value="C:cytoplasm"/>
    <property type="evidence" value="ECO:0007669"/>
    <property type="project" value="UniProtKB-SubCell"/>
</dbReference>
<protein>
    <recommendedName>
        <fullName evidence="2">Urease accessory protein UreD</fullName>
    </recommendedName>
</protein>
<feature type="region of interest" description="Disordered" evidence="3">
    <location>
        <begin position="241"/>
        <end position="282"/>
    </location>
</feature>
<evidence type="ECO:0000256" key="3">
    <source>
        <dbReference type="SAM" id="MobiDB-lite"/>
    </source>
</evidence>
<dbReference type="Pfam" id="PF01774">
    <property type="entry name" value="UreD"/>
    <property type="match status" value="1"/>
</dbReference>
<evidence type="ECO:0000256" key="2">
    <source>
        <dbReference type="HAMAP-Rule" id="MF_01384"/>
    </source>
</evidence>
<dbReference type="InterPro" id="IPR002669">
    <property type="entry name" value="UreD"/>
</dbReference>
<dbReference type="GO" id="GO:0016151">
    <property type="term" value="F:nickel cation binding"/>
    <property type="evidence" value="ECO:0007669"/>
    <property type="project" value="UniProtKB-UniRule"/>
</dbReference>
<dbReference type="OrthoDB" id="8677206at2"/>
<accession>A0A4R1HST3</accession>
<reference evidence="4 5" key="1">
    <citation type="submission" date="2019-03" db="EMBL/GenBank/DDBJ databases">
        <title>Sequencing the genomes of 1000 actinobacteria strains.</title>
        <authorList>
            <person name="Klenk H.-P."/>
        </authorList>
    </citation>
    <scope>NUCLEOTIDE SEQUENCE [LARGE SCALE GENOMIC DNA]</scope>
    <source>
        <strain evidence="4 5">DSM 44969</strain>
    </source>
</reference>
<dbReference type="EMBL" id="SMFZ01000001">
    <property type="protein sequence ID" value="TCK24401.1"/>
    <property type="molecule type" value="Genomic_DNA"/>
</dbReference>
<dbReference type="HAMAP" id="MF_01384">
    <property type="entry name" value="UreD"/>
    <property type="match status" value="1"/>
</dbReference>
<comment type="caution">
    <text evidence="4">The sequence shown here is derived from an EMBL/GenBank/DDBJ whole genome shotgun (WGS) entry which is preliminary data.</text>
</comment>
<comment type="function">
    <text evidence="2">Required for maturation of urease via the functional incorporation of the urease nickel metallocenter.</text>
</comment>
<organism evidence="4 5">
    <name type="scientific">Pseudonocardia endophytica</name>
    <dbReference type="NCBI Taxonomy" id="401976"/>
    <lineage>
        <taxon>Bacteria</taxon>
        <taxon>Bacillati</taxon>
        <taxon>Actinomycetota</taxon>
        <taxon>Actinomycetes</taxon>
        <taxon>Pseudonocardiales</taxon>
        <taxon>Pseudonocardiaceae</taxon>
        <taxon>Pseudonocardia</taxon>
    </lineage>
</organism>
<comment type="similarity">
    <text evidence="2">Belongs to the UreD family.</text>
</comment>
<keyword evidence="1 2" id="KW-0143">Chaperone</keyword>
<keyword evidence="2" id="KW-0963">Cytoplasm</keyword>
<comment type="subunit">
    <text evidence="2">UreD, UreF and UreG form a complex that acts as a GTP-hydrolysis-dependent molecular chaperone, activating the urease apoprotein by helping to assemble the nickel containing metallocenter of UreC. The UreE protein probably delivers the nickel.</text>
</comment>
<dbReference type="AlphaFoldDB" id="A0A4R1HST3"/>
<proteinExistence type="inferred from homology"/>
<evidence type="ECO:0000313" key="4">
    <source>
        <dbReference type="EMBL" id="TCK24401.1"/>
    </source>
</evidence>
<dbReference type="RefSeq" id="WP_132420851.1">
    <property type="nucleotide sequence ID" value="NZ_SMFZ01000001.1"/>
</dbReference>